<dbReference type="GO" id="GO:0030435">
    <property type="term" value="P:sporulation resulting in formation of a cellular spore"/>
    <property type="evidence" value="ECO:0007669"/>
    <property type="project" value="InterPro"/>
</dbReference>
<dbReference type="NCBIfam" id="TIGR02669">
    <property type="entry name" value="SpoIID_LytB"/>
    <property type="match status" value="1"/>
</dbReference>
<comment type="caution">
    <text evidence="2">The sequence shown here is derived from an EMBL/GenBank/DDBJ whole genome shotgun (WGS) entry which is preliminary data.</text>
</comment>
<dbReference type="Proteomes" id="UP000318693">
    <property type="component" value="Unassembled WGS sequence"/>
</dbReference>
<dbReference type="Pfam" id="PF08486">
    <property type="entry name" value="SpoIID"/>
    <property type="match status" value="1"/>
</dbReference>
<dbReference type="InterPro" id="IPR013486">
    <property type="entry name" value="SpoIID/LytB"/>
</dbReference>
<dbReference type="PANTHER" id="PTHR30032">
    <property type="entry name" value="N-ACETYLMURAMOYL-L-ALANINE AMIDASE-RELATED"/>
    <property type="match status" value="1"/>
</dbReference>
<dbReference type="EMBL" id="VJXR01000074">
    <property type="protein sequence ID" value="TRW43599.1"/>
    <property type="molecule type" value="Genomic_DNA"/>
</dbReference>
<evidence type="ECO:0000313" key="2">
    <source>
        <dbReference type="EMBL" id="TRW43599.1"/>
    </source>
</evidence>
<gene>
    <name evidence="2" type="ORF">FJ693_17075</name>
</gene>
<dbReference type="AlphaFoldDB" id="A0A552WLV9"/>
<feature type="domain" description="Sporulation stage II protein D amidase enhancer LytB N-terminal" evidence="1">
    <location>
        <begin position="224"/>
        <end position="322"/>
    </location>
</feature>
<name>A0A552WLV9_9MICO</name>
<dbReference type="InterPro" id="IPR013693">
    <property type="entry name" value="SpoIID/LytB_N"/>
</dbReference>
<keyword evidence="3" id="KW-1185">Reference proteome</keyword>
<evidence type="ECO:0000259" key="1">
    <source>
        <dbReference type="Pfam" id="PF08486"/>
    </source>
</evidence>
<dbReference type="InterPro" id="IPR028994">
    <property type="entry name" value="Integrin_alpha_N"/>
</dbReference>
<sequence length="667" mass="71045">MVAPTARCTARARLRIPREGRRRMRALRHLLSSALVLALAVVGLIAMPERAAAAEERYSAPSSGYWNITGRGWGHGIGMSQWGALGAAQQGRGYAEILDFYYPGTSMSTVGNSLIRVALTAYTPTANVTLSAPAGQKLSIGNVGQKPAHTGTGRYSVARTAAGYVVERRDKINGPVRDRFTLAGKDVEVSSGDGAAVFPRQDGTDGTWYRGTLRLVGSANVAGAFDVVNHLTLEDYLRGVVPRESPSGWHAEALKAQAVAARSYALTEKKASHFDTCDTTQCQVYGGRAAVVADGVDFKPAAKEAASTDAAIRATAGQVRWYNGAVAFTQFSSTNGGYSVRASNPTRHPYLVARPDPWTGTARGDSRTSWSARLNVSTVQQQCPPGGTLRTLVITGRDGNGPLGGRITGARVECSNGSKNLASFTLGMLSRWWKPTASPEQQYGFFLNDAWTTTANHVFQYGRDTDEVLVGDWDGNGTDTLMVRRGATFYVSNDLAGGNAEQVFTYGRPGETILVGDWDGDGVDTLAVRRGAQYFIKNSMGGGGADSVITYGRAGDTVLVGDWDGNGTDTLTVRRGPEYHVKNAIAGGRADQVVVYGRGGDAVVVGDWDGNGTDTLAVRRGAEYHVKNSISAGRADRVLVYGRADDVVLVGDWNGDRADTLGVRRLP</sequence>
<reference evidence="2 3" key="1">
    <citation type="submission" date="2019-07" db="EMBL/GenBank/DDBJ databases">
        <title>Georgenia wutianyii sp. nov. and Georgenia *** sp. nov. isolated from plateau pika (Ochotona curzoniae) in the Qinghai-Tibet plateau of China.</title>
        <authorList>
            <person name="Tian Z."/>
        </authorList>
    </citation>
    <scope>NUCLEOTIDE SEQUENCE [LARGE SCALE GENOMIC DNA]</scope>
    <source>
        <strain evidence="2 3">Z446</strain>
    </source>
</reference>
<dbReference type="PANTHER" id="PTHR30032:SF4">
    <property type="entry name" value="AMIDASE ENHANCER"/>
    <property type="match status" value="1"/>
</dbReference>
<protein>
    <submittedName>
        <fullName evidence="2">SpoIID/LytB domain-containing protein</fullName>
    </submittedName>
</protein>
<organism evidence="2 3">
    <name type="scientific">Georgenia yuyongxinii</name>
    <dbReference type="NCBI Taxonomy" id="2589797"/>
    <lineage>
        <taxon>Bacteria</taxon>
        <taxon>Bacillati</taxon>
        <taxon>Actinomycetota</taxon>
        <taxon>Actinomycetes</taxon>
        <taxon>Micrococcales</taxon>
        <taxon>Bogoriellaceae</taxon>
        <taxon>Georgenia</taxon>
    </lineage>
</organism>
<dbReference type="SUPFAM" id="SSF69318">
    <property type="entry name" value="Integrin alpha N-terminal domain"/>
    <property type="match status" value="1"/>
</dbReference>
<evidence type="ECO:0000313" key="3">
    <source>
        <dbReference type="Proteomes" id="UP000318693"/>
    </source>
</evidence>
<dbReference type="GO" id="GO:0030288">
    <property type="term" value="C:outer membrane-bounded periplasmic space"/>
    <property type="evidence" value="ECO:0007669"/>
    <property type="project" value="TreeGrafter"/>
</dbReference>
<proteinExistence type="predicted"/>
<dbReference type="InterPro" id="IPR051922">
    <property type="entry name" value="Bact_Sporulation_Assoc"/>
</dbReference>
<accession>A0A552WLV9</accession>